<evidence type="ECO:0000256" key="3">
    <source>
        <dbReference type="ARBA" id="ARBA00023163"/>
    </source>
</evidence>
<dbReference type="Gene3D" id="3.40.50.2300">
    <property type="match status" value="2"/>
</dbReference>
<sequence>MATFKININSTSNVLKFQQLVDAIIDAVSSNQLHEGDMLPSVSQLMKEGQVSRDTVFKAYAELKQRGIVRSVPNRGYFVAKNKSKVFLFLDTFKAYKEVVYGSFRNHLPKDITVGLNFHHYNIKVFETIIKESLGKYSKYIIMNFDHPKVPGIIGQIPDKDLLIIDWKIHSSPRHSFVAQDFGPPVYDCLVKNIDRIRQYREFIFFYPPFTYHPKDAITFFEKFCRGNKINYRIIYNSEEFIIKKGDLYFLVSDRTLAKFLDQCHEKGYEPGHDVGVISYNETPTKKYIKNGITVISTDFEMMGQKAAAFVKSGGPMKITIPTTLKLRSSL</sequence>
<evidence type="ECO:0000313" key="5">
    <source>
        <dbReference type="EMBL" id="VAW24515.1"/>
    </source>
</evidence>
<gene>
    <name evidence="5" type="ORF">MNBD_BACTEROID01-2182</name>
</gene>
<dbReference type="InterPro" id="IPR028082">
    <property type="entry name" value="Peripla_BP_I"/>
</dbReference>
<dbReference type="SUPFAM" id="SSF53822">
    <property type="entry name" value="Periplasmic binding protein-like I"/>
    <property type="match status" value="1"/>
</dbReference>
<dbReference type="InterPro" id="IPR000524">
    <property type="entry name" value="Tscrpt_reg_HTH_GntR"/>
</dbReference>
<feature type="domain" description="HTH gntR-type" evidence="4">
    <location>
        <begin position="14"/>
        <end position="82"/>
    </location>
</feature>
<dbReference type="Pfam" id="PF13377">
    <property type="entry name" value="Peripla_BP_3"/>
    <property type="match status" value="1"/>
</dbReference>
<evidence type="ECO:0000256" key="2">
    <source>
        <dbReference type="ARBA" id="ARBA00023125"/>
    </source>
</evidence>
<dbReference type="PANTHER" id="PTHR38445">
    <property type="entry name" value="HTH-TYPE TRANSCRIPTIONAL REPRESSOR YTRA"/>
    <property type="match status" value="1"/>
</dbReference>
<accession>A0A3B0U0X9</accession>
<dbReference type="CDD" id="cd07377">
    <property type="entry name" value="WHTH_GntR"/>
    <property type="match status" value="1"/>
</dbReference>
<dbReference type="InterPro" id="IPR046335">
    <property type="entry name" value="LacI/GalR-like_sensor"/>
</dbReference>
<dbReference type="SUPFAM" id="SSF46785">
    <property type="entry name" value="Winged helix' DNA-binding domain"/>
    <property type="match status" value="1"/>
</dbReference>
<dbReference type="PANTHER" id="PTHR38445:SF10">
    <property type="entry name" value="GNTR-FAMILY TRANSCRIPTIONAL REGULATOR"/>
    <property type="match status" value="1"/>
</dbReference>
<name>A0A3B0U0X9_9ZZZZ</name>
<dbReference type="InterPro" id="IPR036388">
    <property type="entry name" value="WH-like_DNA-bd_sf"/>
</dbReference>
<dbReference type="Gene3D" id="1.10.10.10">
    <property type="entry name" value="Winged helix-like DNA-binding domain superfamily/Winged helix DNA-binding domain"/>
    <property type="match status" value="1"/>
</dbReference>
<keyword evidence="3" id="KW-0804">Transcription</keyword>
<proteinExistence type="predicted"/>
<protein>
    <submittedName>
        <fullName evidence="5">Transcriptional regulator of fucose utilization, GntR family</fullName>
    </submittedName>
</protein>
<reference evidence="5" key="1">
    <citation type="submission" date="2018-06" db="EMBL/GenBank/DDBJ databases">
        <authorList>
            <person name="Zhirakovskaya E."/>
        </authorList>
    </citation>
    <scope>NUCLEOTIDE SEQUENCE</scope>
</reference>
<dbReference type="EMBL" id="UOEP01000217">
    <property type="protein sequence ID" value="VAW24515.1"/>
    <property type="molecule type" value="Genomic_DNA"/>
</dbReference>
<dbReference type="Pfam" id="PF00392">
    <property type="entry name" value="GntR"/>
    <property type="match status" value="1"/>
</dbReference>
<evidence type="ECO:0000259" key="4">
    <source>
        <dbReference type="PROSITE" id="PS50949"/>
    </source>
</evidence>
<dbReference type="AlphaFoldDB" id="A0A3B0U0X9"/>
<organism evidence="5">
    <name type="scientific">hydrothermal vent metagenome</name>
    <dbReference type="NCBI Taxonomy" id="652676"/>
    <lineage>
        <taxon>unclassified sequences</taxon>
        <taxon>metagenomes</taxon>
        <taxon>ecological metagenomes</taxon>
    </lineage>
</organism>
<keyword evidence="1" id="KW-0805">Transcription regulation</keyword>
<evidence type="ECO:0000256" key="1">
    <source>
        <dbReference type="ARBA" id="ARBA00023015"/>
    </source>
</evidence>
<dbReference type="GO" id="GO:0003677">
    <property type="term" value="F:DNA binding"/>
    <property type="evidence" value="ECO:0007669"/>
    <property type="project" value="UniProtKB-KW"/>
</dbReference>
<dbReference type="InterPro" id="IPR036390">
    <property type="entry name" value="WH_DNA-bd_sf"/>
</dbReference>
<dbReference type="SMART" id="SM00345">
    <property type="entry name" value="HTH_GNTR"/>
    <property type="match status" value="1"/>
</dbReference>
<dbReference type="PROSITE" id="PS50949">
    <property type="entry name" value="HTH_GNTR"/>
    <property type="match status" value="1"/>
</dbReference>
<keyword evidence="2" id="KW-0238">DNA-binding</keyword>
<dbReference type="GO" id="GO:0003700">
    <property type="term" value="F:DNA-binding transcription factor activity"/>
    <property type="evidence" value="ECO:0007669"/>
    <property type="project" value="InterPro"/>
</dbReference>